<dbReference type="InterPro" id="IPR009057">
    <property type="entry name" value="Homeodomain-like_sf"/>
</dbReference>
<dbReference type="InterPro" id="IPR036397">
    <property type="entry name" value="RNaseH_sf"/>
</dbReference>
<dbReference type="SUPFAM" id="SSF53098">
    <property type="entry name" value="Ribonuclease H-like"/>
    <property type="match status" value="1"/>
</dbReference>
<dbReference type="PROSITE" id="PS50994">
    <property type="entry name" value="INTEGRASE"/>
    <property type="match status" value="1"/>
</dbReference>
<dbReference type="Proteomes" id="UP001589532">
    <property type="component" value="Unassembled WGS sequence"/>
</dbReference>
<gene>
    <name evidence="3" type="ORF">ACFFSA_08940</name>
</gene>
<name>A0ABV5RUV1_9ACTN</name>
<protein>
    <recommendedName>
        <fullName evidence="2">Integrase catalytic domain-containing protein</fullName>
    </recommendedName>
</protein>
<feature type="compositionally biased region" description="Basic residues" evidence="1">
    <location>
        <begin position="309"/>
        <end position="323"/>
    </location>
</feature>
<dbReference type="EMBL" id="JBHMBW010000005">
    <property type="protein sequence ID" value="MFB9623206.1"/>
    <property type="molecule type" value="Genomic_DNA"/>
</dbReference>
<dbReference type="InterPro" id="IPR001584">
    <property type="entry name" value="Integrase_cat-core"/>
</dbReference>
<dbReference type="InterPro" id="IPR012337">
    <property type="entry name" value="RNaseH-like_sf"/>
</dbReference>
<evidence type="ECO:0000259" key="2">
    <source>
        <dbReference type="PROSITE" id="PS50994"/>
    </source>
</evidence>
<organism evidence="3 4">
    <name type="scientific">Nonomuraea helvata</name>
    <dbReference type="NCBI Taxonomy" id="37484"/>
    <lineage>
        <taxon>Bacteria</taxon>
        <taxon>Bacillati</taxon>
        <taxon>Actinomycetota</taxon>
        <taxon>Actinomycetes</taxon>
        <taxon>Streptosporangiales</taxon>
        <taxon>Streptosporangiaceae</taxon>
        <taxon>Nonomuraea</taxon>
    </lineage>
</organism>
<dbReference type="SUPFAM" id="SSF46689">
    <property type="entry name" value="Homeodomain-like"/>
    <property type="match status" value="1"/>
</dbReference>
<accession>A0ABV5RUV1</accession>
<keyword evidence="4" id="KW-1185">Reference proteome</keyword>
<proteinExistence type="predicted"/>
<dbReference type="Gene3D" id="3.30.420.10">
    <property type="entry name" value="Ribonuclease H-like superfamily/Ribonuclease H"/>
    <property type="match status" value="1"/>
</dbReference>
<dbReference type="RefSeq" id="WP_345001112.1">
    <property type="nucleotide sequence ID" value="NZ_BAAAXV010000009.1"/>
</dbReference>
<evidence type="ECO:0000256" key="1">
    <source>
        <dbReference type="SAM" id="MobiDB-lite"/>
    </source>
</evidence>
<sequence length="367" mass="41395">MLLRLAYLAVTNVFAAVRLLPLGDRDKDVEILALRHQITVLERQLGADTRVRFAPEDRAFLAALLSSLPREVLCWLRLLVRPDTVLRWRRDLLKQRHARTCRPKRPGHPPTVRSIRLLVLRLVRENPSWGYRRVHGELATLGIKVAPSTVWEILKQEGIDPSPDRTSVAWADFLRSQADALLACDFIETITLNGQRQYILAVIEHASRRIRVLGTTAHPTAAWVTQAIRNLIMDLEEAGCRARFLIHDRDGKFPAPTEELLADVGIQTVLTGIRMPRMNAVMERWVQSCRRELLDGCLPDRPDHEHVHSRAPRHRTGGGRRGRQAALRMISSTTTGRTPISGIPAFLAVKAGCTTSPGKIEQKCLGW</sequence>
<reference evidence="3 4" key="1">
    <citation type="submission" date="2024-09" db="EMBL/GenBank/DDBJ databases">
        <authorList>
            <person name="Sun Q."/>
            <person name="Mori K."/>
        </authorList>
    </citation>
    <scope>NUCLEOTIDE SEQUENCE [LARGE SCALE GENOMIC DNA]</scope>
    <source>
        <strain evidence="3 4">JCM 3143</strain>
    </source>
</reference>
<evidence type="ECO:0000313" key="3">
    <source>
        <dbReference type="EMBL" id="MFB9623206.1"/>
    </source>
</evidence>
<evidence type="ECO:0000313" key="4">
    <source>
        <dbReference type="Proteomes" id="UP001589532"/>
    </source>
</evidence>
<feature type="region of interest" description="Disordered" evidence="1">
    <location>
        <begin position="304"/>
        <end position="324"/>
    </location>
</feature>
<comment type="caution">
    <text evidence="3">The sequence shown here is derived from an EMBL/GenBank/DDBJ whole genome shotgun (WGS) entry which is preliminary data.</text>
</comment>
<feature type="domain" description="Integrase catalytic" evidence="2">
    <location>
        <begin position="159"/>
        <end position="293"/>
    </location>
</feature>